<organism evidence="8 10">
    <name type="scientific">Helicobacter ailurogastricus</name>
    <dbReference type="NCBI Taxonomy" id="1578720"/>
    <lineage>
        <taxon>Bacteria</taxon>
        <taxon>Pseudomonadati</taxon>
        <taxon>Campylobacterota</taxon>
        <taxon>Epsilonproteobacteria</taxon>
        <taxon>Campylobacterales</taxon>
        <taxon>Helicobacteraceae</taxon>
        <taxon>Helicobacter</taxon>
    </lineage>
</organism>
<dbReference type="GO" id="GO:0003676">
    <property type="term" value="F:nucleic acid binding"/>
    <property type="evidence" value="ECO:0007669"/>
    <property type="project" value="InterPro"/>
</dbReference>
<evidence type="ECO:0000256" key="5">
    <source>
        <dbReference type="ARBA" id="ARBA00047942"/>
    </source>
</evidence>
<reference evidence="8" key="1">
    <citation type="submission" date="2014-12" db="EMBL/GenBank/DDBJ databases">
        <title>Whole genome sequences of four Staphylococcus schleiferi canine isolates.</title>
        <authorList>
            <person name="Misic A.M."/>
            <person name="Cain C."/>
            <person name="Morris D.O."/>
            <person name="Rankin S."/>
            <person name="Beiting D."/>
        </authorList>
    </citation>
    <scope>NUCLEOTIDE SEQUENCE</scope>
    <source>
        <strain evidence="6">ASB11</strain>
        <strain evidence="7">ASB13</strain>
        <strain evidence="8">ASB9</strain>
    </source>
</reference>
<gene>
    <name evidence="6" type="ORF">HAL011_09120</name>
    <name evidence="7" type="ORF">HAL013_00100</name>
    <name evidence="8" type="ORF">HAL09_01040</name>
</gene>
<evidence type="ECO:0000313" key="8">
    <source>
        <dbReference type="EMBL" id="CRF43560.1"/>
    </source>
</evidence>
<dbReference type="Proteomes" id="UP000045175">
    <property type="component" value="Unassembled WGS sequence"/>
</dbReference>
<evidence type="ECO:0000256" key="3">
    <source>
        <dbReference type="ARBA" id="ARBA00022679"/>
    </source>
</evidence>
<dbReference type="STRING" id="1578720.HAL011_09120"/>
<dbReference type="EMBL" id="CDMN01000004">
    <property type="protein sequence ID" value="CRF43560.1"/>
    <property type="molecule type" value="Genomic_DNA"/>
</dbReference>
<dbReference type="SUPFAM" id="SSF53335">
    <property type="entry name" value="S-adenosyl-L-methionine-dependent methyltransferases"/>
    <property type="match status" value="1"/>
</dbReference>
<dbReference type="EC" id="2.1.1.72" evidence="1"/>
<evidence type="ECO:0000313" key="7">
    <source>
        <dbReference type="EMBL" id="CRF41868.1"/>
    </source>
</evidence>
<dbReference type="EMBL" id="CDMH01000001">
    <property type="protein sequence ID" value="CRF41868.1"/>
    <property type="molecule type" value="Genomic_DNA"/>
</dbReference>
<evidence type="ECO:0000313" key="6">
    <source>
        <dbReference type="EMBL" id="CRF41128.1"/>
    </source>
</evidence>
<dbReference type="EMBL" id="CDML01000032">
    <property type="protein sequence ID" value="CRF41128.1"/>
    <property type="molecule type" value="Genomic_DNA"/>
</dbReference>
<dbReference type="Proteomes" id="UP000038622">
    <property type="component" value="Unassembled WGS sequence"/>
</dbReference>
<evidence type="ECO:0000313" key="9">
    <source>
        <dbReference type="Proteomes" id="UP000038622"/>
    </source>
</evidence>
<dbReference type="OrthoDB" id="9805629at2"/>
<reference evidence="10 11" key="2">
    <citation type="submission" date="2014-12" db="EMBL/GenBank/DDBJ databases">
        <authorList>
            <person name="Jaenicke S."/>
        </authorList>
    </citation>
    <scope>NUCLEOTIDE SEQUENCE [LARGE SCALE GENOMIC DNA]</scope>
</reference>
<name>A0A0K2X860_9HELI</name>
<keyword evidence="2 8" id="KW-0489">Methyltransferase</keyword>
<dbReference type="RefSeq" id="WP_053940567.1">
    <property type="nucleotide sequence ID" value="NZ_CDMH01000001.1"/>
</dbReference>
<evidence type="ECO:0000256" key="1">
    <source>
        <dbReference type="ARBA" id="ARBA00011900"/>
    </source>
</evidence>
<comment type="catalytic activity">
    <reaction evidence="5">
        <text>a 2'-deoxyadenosine in DNA + S-adenosyl-L-methionine = an N(6)-methyl-2'-deoxyadenosine in DNA + S-adenosyl-L-homocysteine + H(+)</text>
        <dbReference type="Rhea" id="RHEA:15197"/>
        <dbReference type="Rhea" id="RHEA-COMP:12418"/>
        <dbReference type="Rhea" id="RHEA-COMP:12419"/>
        <dbReference type="ChEBI" id="CHEBI:15378"/>
        <dbReference type="ChEBI" id="CHEBI:57856"/>
        <dbReference type="ChEBI" id="CHEBI:59789"/>
        <dbReference type="ChEBI" id="CHEBI:90615"/>
        <dbReference type="ChEBI" id="CHEBI:90616"/>
        <dbReference type="EC" id="2.1.1.72"/>
    </reaction>
</comment>
<dbReference type="AlphaFoldDB" id="A0A0K2X860"/>
<accession>A0A0K2X860</accession>
<dbReference type="Proteomes" id="UP000041394">
    <property type="component" value="Unassembled WGS sequence"/>
</dbReference>
<evidence type="ECO:0000313" key="10">
    <source>
        <dbReference type="Proteomes" id="UP000041394"/>
    </source>
</evidence>
<keyword evidence="9" id="KW-1185">Reference proteome</keyword>
<dbReference type="InterPro" id="IPR029063">
    <property type="entry name" value="SAM-dependent_MTases_sf"/>
</dbReference>
<sequence>MNYIGSKQKLLGFLFASVQESLKARGVNLAECVFTDLFSGTAAVGRFFKGHVKQVLSNDKEFYSFVLAKHYIENTKPLKRAQMLVDKLNNLPPLAGKIYKHYALGGGEGRLYFSDTNALKIDAMRTQIQEWQSLGKISQAEYYFLLTSLLEVADKVANTACVYGAFLKELKKSAQQDLILTPASLVPSHNTHHAYHTDAKEIITRLKTDILYLDPPYNQREYGANYHLLNSIALYDNFTPKGKTGLRRYEKSAWCKKSLAYQNLEYVLKHTTARFIFLSYNNEGLLRLEEVKTLFSQYGHYERLSQTHPRFSNSPNTKEHTIEHLHVLCKG</sequence>
<dbReference type="GO" id="GO:0032259">
    <property type="term" value="P:methylation"/>
    <property type="evidence" value="ECO:0007669"/>
    <property type="project" value="UniProtKB-KW"/>
</dbReference>
<dbReference type="GO" id="GO:0009307">
    <property type="term" value="P:DNA restriction-modification system"/>
    <property type="evidence" value="ECO:0007669"/>
    <property type="project" value="InterPro"/>
</dbReference>
<dbReference type="Pfam" id="PF02086">
    <property type="entry name" value="MethyltransfD12"/>
    <property type="match status" value="1"/>
</dbReference>
<dbReference type="InterPro" id="IPR002052">
    <property type="entry name" value="DNA_methylase_N6_adenine_CS"/>
</dbReference>
<evidence type="ECO:0000313" key="11">
    <source>
        <dbReference type="Proteomes" id="UP000045175"/>
    </source>
</evidence>
<dbReference type="GO" id="GO:0009007">
    <property type="term" value="F:site-specific DNA-methyltransferase (adenine-specific) activity"/>
    <property type="evidence" value="ECO:0007669"/>
    <property type="project" value="UniProtKB-EC"/>
</dbReference>
<proteinExistence type="predicted"/>
<keyword evidence="4" id="KW-0949">S-adenosyl-L-methionine</keyword>
<keyword evidence="3 8" id="KW-0808">Transferase</keyword>
<dbReference type="PROSITE" id="PS00092">
    <property type="entry name" value="N6_MTASE"/>
    <property type="match status" value="1"/>
</dbReference>
<dbReference type="PRINTS" id="PR00505">
    <property type="entry name" value="D12N6MTFRASE"/>
</dbReference>
<dbReference type="InterPro" id="IPR012327">
    <property type="entry name" value="MeTrfase_D12"/>
</dbReference>
<evidence type="ECO:0000256" key="4">
    <source>
        <dbReference type="ARBA" id="ARBA00022691"/>
    </source>
</evidence>
<evidence type="ECO:0000256" key="2">
    <source>
        <dbReference type="ARBA" id="ARBA00022603"/>
    </source>
</evidence>
<protein>
    <recommendedName>
        <fullName evidence="1">site-specific DNA-methyltransferase (adenine-specific)</fullName>
        <ecNumber evidence="1">2.1.1.72</ecNumber>
    </recommendedName>
</protein>
<reference evidence="9" key="3">
    <citation type="submission" date="2014-12" db="EMBL/GenBank/DDBJ databases">
        <authorList>
            <person name="Smet A."/>
        </authorList>
    </citation>
    <scope>NUCLEOTIDE SEQUENCE [LARGE SCALE GENOMIC DNA]</scope>
</reference>